<dbReference type="Pfam" id="PF13473">
    <property type="entry name" value="Cupredoxin_1"/>
    <property type="match status" value="1"/>
</dbReference>
<keyword evidence="1" id="KW-0472">Membrane</keyword>
<evidence type="ECO:0000256" key="1">
    <source>
        <dbReference type="SAM" id="Phobius"/>
    </source>
</evidence>
<feature type="transmembrane region" description="Helical" evidence="1">
    <location>
        <begin position="6"/>
        <end position="25"/>
    </location>
</feature>
<dbReference type="Gene3D" id="2.60.40.420">
    <property type="entry name" value="Cupredoxins - blue copper proteins"/>
    <property type="match status" value="1"/>
</dbReference>
<organism evidence="3">
    <name type="scientific">uncultured Gemmatimonadota bacterium</name>
    <dbReference type="NCBI Taxonomy" id="203437"/>
    <lineage>
        <taxon>Bacteria</taxon>
        <taxon>Pseudomonadati</taxon>
        <taxon>Gemmatimonadota</taxon>
        <taxon>environmental samples</taxon>
    </lineage>
</organism>
<accession>A0A6J4KIG1</accession>
<feature type="domain" description="EfeO-type cupredoxin-like" evidence="2">
    <location>
        <begin position="31"/>
        <end position="124"/>
    </location>
</feature>
<dbReference type="SUPFAM" id="SSF49503">
    <property type="entry name" value="Cupredoxins"/>
    <property type="match status" value="1"/>
</dbReference>
<evidence type="ECO:0000259" key="2">
    <source>
        <dbReference type="Pfam" id="PF13473"/>
    </source>
</evidence>
<sequence length="126" mass="13579">MDATDWAVILGGAGAIAWVNWYFFVAGRVPAHAATASGGRQEVTVVVQGGYSPAHVRVSAGQPVRIVFDRQETSGCSEEVVIPDFGIRRFLPAHQKTPVEFTPERPGSFEFTCGMGMLRGRITVEG</sequence>
<dbReference type="AlphaFoldDB" id="A0A6J4KIG1"/>
<dbReference type="InterPro" id="IPR008972">
    <property type="entry name" value="Cupredoxin"/>
</dbReference>
<evidence type="ECO:0000313" key="3">
    <source>
        <dbReference type="EMBL" id="CAA9305851.1"/>
    </source>
</evidence>
<protein>
    <recommendedName>
        <fullName evidence="2">EfeO-type cupredoxin-like domain-containing protein</fullName>
    </recommendedName>
</protein>
<gene>
    <name evidence="3" type="ORF">AVDCRST_MAG89-792</name>
</gene>
<keyword evidence="1" id="KW-0812">Transmembrane</keyword>
<dbReference type="InterPro" id="IPR028096">
    <property type="entry name" value="EfeO_Cupredoxin"/>
</dbReference>
<dbReference type="EMBL" id="CADCTV010000173">
    <property type="protein sequence ID" value="CAA9305851.1"/>
    <property type="molecule type" value="Genomic_DNA"/>
</dbReference>
<keyword evidence="1" id="KW-1133">Transmembrane helix</keyword>
<name>A0A6J4KIG1_9BACT</name>
<reference evidence="3" key="1">
    <citation type="submission" date="2020-02" db="EMBL/GenBank/DDBJ databases">
        <authorList>
            <person name="Meier V. D."/>
        </authorList>
    </citation>
    <scope>NUCLEOTIDE SEQUENCE</scope>
    <source>
        <strain evidence="3">AVDCRST_MAG89</strain>
    </source>
</reference>
<proteinExistence type="predicted"/>